<evidence type="ECO:0000313" key="3">
    <source>
        <dbReference type="EMBL" id="OKL50254.1"/>
    </source>
</evidence>
<comment type="caution">
    <text evidence="3">The sequence shown here is derived from an EMBL/GenBank/DDBJ whole genome shotgun (WGS) entry which is preliminary data.</text>
</comment>
<feature type="transmembrane region" description="Helical" evidence="2">
    <location>
        <begin position="422"/>
        <end position="446"/>
    </location>
</feature>
<evidence type="ECO:0000256" key="2">
    <source>
        <dbReference type="SAM" id="Phobius"/>
    </source>
</evidence>
<dbReference type="InterPro" id="IPR050583">
    <property type="entry name" value="Mycobacterial_A85_antigen"/>
</dbReference>
<reference evidence="4" key="1">
    <citation type="submission" date="2016-11" db="EMBL/GenBank/DDBJ databases">
        <title>Actinomyces gypaetusis sp. nov. isolated from Gypaetus barbatus in Qinghai Tibet Plateau China.</title>
        <authorList>
            <person name="Meng X."/>
        </authorList>
    </citation>
    <scope>NUCLEOTIDE SEQUENCE [LARGE SCALE GENOMIC DNA]</scope>
    <source>
        <strain evidence="4">DSM 15383</strain>
    </source>
</reference>
<organism evidence="3 4">
    <name type="scientific">Boudabousia marimammalium</name>
    <dbReference type="NCBI Taxonomy" id="156892"/>
    <lineage>
        <taxon>Bacteria</taxon>
        <taxon>Bacillati</taxon>
        <taxon>Actinomycetota</taxon>
        <taxon>Actinomycetes</taxon>
        <taxon>Actinomycetales</taxon>
        <taxon>Actinomycetaceae</taxon>
        <taxon>Boudabousia</taxon>
    </lineage>
</organism>
<feature type="transmembrane region" description="Helical" evidence="2">
    <location>
        <begin position="54"/>
        <end position="78"/>
    </location>
</feature>
<dbReference type="SUPFAM" id="SSF53474">
    <property type="entry name" value="alpha/beta-Hydrolases"/>
    <property type="match status" value="1"/>
</dbReference>
<dbReference type="PANTHER" id="PTHR48098:SF1">
    <property type="entry name" value="DIACYLGLYCEROL ACYLTRANSFERASE_MYCOLYLTRANSFERASE AG85A"/>
    <property type="match status" value="1"/>
</dbReference>
<dbReference type="RefSeq" id="WP_075361080.1">
    <property type="nucleotide sequence ID" value="NZ_MPDM01000002.1"/>
</dbReference>
<dbReference type="Proteomes" id="UP000186465">
    <property type="component" value="Unassembled WGS sequence"/>
</dbReference>
<dbReference type="PANTHER" id="PTHR48098">
    <property type="entry name" value="ENTEROCHELIN ESTERASE-RELATED"/>
    <property type="match status" value="1"/>
</dbReference>
<dbReference type="InterPro" id="IPR029058">
    <property type="entry name" value="AB_hydrolase_fold"/>
</dbReference>
<dbReference type="Gene3D" id="3.40.50.1820">
    <property type="entry name" value="alpha/beta hydrolase"/>
    <property type="match status" value="1"/>
</dbReference>
<evidence type="ECO:0000256" key="1">
    <source>
        <dbReference type="SAM" id="MobiDB-lite"/>
    </source>
</evidence>
<feature type="region of interest" description="Disordered" evidence="1">
    <location>
        <begin position="99"/>
        <end position="126"/>
    </location>
</feature>
<sequence>MTVEQPDYLLGRPISLVGPNAITLTLVSLALVLVIATFLVRVKHRRMAPVWRAGGVLLSSSAMIVAMVIMVNAAMGFYPMLDSLFPKANKAVTEVKQLSPLQPPLTQNNEGREALKNEPQSAEVAPRNEPQWMPHFEQVEEANGAKLLQTKFTGPISQISQEVDVWVPREFSLDPNPPQPDYRVIIFLHGSPGNPFASQAALRAGEKLQAAIDQGKLPPTIMVFPGLNVDGQEPDCVNLVERPAVETWLAQELPTMLHSVFPQISAIRGDWNLTGVSAGGYCAVRTALLHPQVFGSTASLSGYNRPTVGLLSEAGVQLYNANTLSNLIGLPRKYPTRILFASSANDRDADFLTVSTNQISPLPGDEYANLPLTGGHNWGAWNEVLPNVLSWIGEQSEVPHLQPLGKGIGAEFEPSQPTVEGWWGIKSWVLISLVSILVLALGAGLVTRWTIPGRSVTADATNSPSFTLEVQTLRGRIIGYLLSLFLVTLTASLVALEAFLIFNANLEFYASWQDVIREFTVFLTFD</sequence>
<name>A0A1Q5PRN7_9ACTO</name>
<proteinExistence type="predicted"/>
<evidence type="ECO:0000313" key="4">
    <source>
        <dbReference type="Proteomes" id="UP000186465"/>
    </source>
</evidence>
<dbReference type="EMBL" id="MPDM01000002">
    <property type="protein sequence ID" value="OKL50254.1"/>
    <property type="molecule type" value="Genomic_DNA"/>
</dbReference>
<dbReference type="OrthoDB" id="3723842at2"/>
<keyword evidence="2" id="KW-1133">Transmembrane helix</keyword>
<gene>
    <name evidence="3" type="ORF">BM477_02355</name>
</gene>
<dbReference type="InterPro" id="IPR000801">
    <property type="entry name" value="Esterase-like"/>
</dbReference>
<dbReference type="STRING" id="156892.BM477_02355"/>
<dbReference type="Pfam" id="PF00756">
    <property type="entry name" value="Esterase"/>
    <property type="match status" value="1"/>
</dbReference>
<dbReference type="GO" id="GO:0016747">
    <property type="term" value="F:acyltransferase activity, transferring groups other than amino-acyl groups"/>
    <property type="evidence" value="ECO:0007669"/>
    <property type="project" value="TreeGrafter"/>
</dbReference>
<keyword evidence="2" id="KW-0472">Membrane</keyword>
<dbReference type="AlphaFoldDB" id="A0A1Q5PRN7"/>
<keyword evidence="2" id="KW-0812">Transmembrane</keyword>
<feature type="transmembrane region" description="Helical" evidence="2">
    <location>
        <begin position="477"/>
        <end position="502"/>
    </location>
</feature>
<protein>
    <recommendedName>
        <fullName evidence="5">Esterase</fullName>
    </recommendedName>
</protein>
<keyword evidence="4" id="KW-1185">Reference proteome</keyword>
<accession>A0A1Q5PRN7</accession>
<feature type="transmembrane region" description="Helical" evidence="2">
    <location>
        <begin position="20"/>
        <end position="42"/>
    </location>
</feature>
<evidence type="ECO:0008006" key="5">
    <source>
        <dbReference type="Google" id="ProtNLM"/>
    </source>
</evidence>